<gene>
    <name evidence="3" type="ORF">AshY1_05540</name>
</gene>
<feature type="coiled-coil region" evidence="1">
    <location>
        <begin position="45"/>
        <end position="76"/>
    </location>
</feature>
<dbReference type="Proteomes" id="UP001484199">
    <property type="component" value="Chromosome"/>
</dbReference>
<dbReference type="Pfam" id="PF09903">
    <property type="entry name" value="DUF2130"/>
    <property type="match status" value="1"/>
</dbReference>
<keyword evidence="2" id="KW-0812">Transmembrane</keyword>
<reference evidence="3" key="1">
    <citation type="submission" date="2024-03" db="EMBL/GenBank/DDBJ databases">
        <title>The Complete Genome of 'Candidatus Phytoplasma fraxini' AshY1 from the Ash Yellows Group.</title>
        <authorList>
            <person name="Boehm J.W."/>
            <person name="Huettel B."/>
            <person name="Schneider B."/>
            <person name="Kube M."/>
        </authorList>
    </citation>
    <scope>NUCLEOTIDE SEQUENCE [LARGE SCALE GENOMIC DNA]</scope>
    <source>
        <strain evidence="3">AshY1</strain>
    </source>
</reference>
<evidence type="ECO:0000256" key="1">
    <source>
        <dbReference type="SAM" id="Coils"/>
    </source>
</evidence>
<name>A0ABZ2UCC7_ASHYP</name>
<accession>A0ABZ2UCC7</accession>
<organism evidence="3 4">
    <name type="scientific">Ash yellows phytoplasma</name>
    <dbReference type="NCBI Taxonomy" id="35780"/>
    <lineage>
        <taxon>Bacteria</taxon>
        <taxon>Bacillati</taxon>
        <taxon>Mycoplasmatota</taxon>
        <taxon>Mollicutes</taxon>
        <taxon>Acholeplasmatales</taxon>
        <taxon>Acholeplasmataceae</taxon>
        <taxon>Candidatus Phytoplasma</taxon>
        <taxon>16SrVII (Ash yellows group)</taxon>
    </lineage>
</organism>
<keyword evidence="2" id="KW-0472">Membrane</keyword>
<evidence type="ECO:0000313" key="3">
    <source>
        <dbReference type="EMBL" id="WYY26650.1"/>
    </source>
</evidence>
<keyword evidence="4" id="KW-1185">Reference proteome</keyword>
<evidence type="ECO:0000313" key="4">
    <source>
        <dbReference type="Proteomes" id="UP001484199"/>
    </source>
</evidence>
<proteinExistence type="predicted"/>
<sequence length="356" mass="42342">MKKIKVLIKNSYELELQENANKGDIIDLKECLELNLTSLQKTLHRDEIQQEIKKITEKYEDKIKDLNNQKELFLAKAMMDLENQKNNTIYQLKNEINKLTLTRSSYNVKLIGENLEKWCNNEVQNQLLISDDISWYKDNQIIKGSKGDFVYKLHYDEKKKTDEILTSAILEVKSEDKSLENVKKQKNEQFFKKLDKDRNNKNLEFAILVSELEYDKENDAPVRKVHEYKNMFIIRPFYLIIFLNIITALGRKQKELILALSEKKQEFAQEQGIEENFNKMKEQILNNALTKIKNNLLKISNENEKIKQIVQTLNHSCYFIQEKIQIISKEHLETVFNQIKNFKITRIIKQINRLHK</sequence>
<protein>
    <submittedName>
        <fullName evidence="3">DUF2130 domain-containing protein</fullName>
    </submittedName>
</protein>
<keyword evidence="2" id="KW-1133">Transmembrane helix</keyword>
<keyword evidence="1" id="KW-0175">Coiled coil</keyword>
<feature type="transmembrane region" description="Helical" evidence="2">
    <location>
        <begin position="232"/>
        <end position="250"/>
    </location>
</feature>
<dbReference type="InterPro" id="IPR019219">
    <property type="entry name" value="DUF2130"/>
</dbReference>
<dbReference type="EMBL" id="CP146843">
    <property type="protein sequence ID" value="WYY26650.1"/>
    <property type="molecule type" value="Genomic_DNA"/>
</dbReference>
<evidence type="ECO:0000256" key="2">
    <source>
        <dbReference type="SAM" id="Phobius"/>
    </source>
</evidence>
<dbReference type="RefSeq" id="WP_341266551.1">
    <property type="nucleotide sequence ID" value="NZ_CP146843.1"/>
</dbReference>